<organism evidence="2 3">
    <name type="scientific">Thalassococcus lentus</name>
    <dbReference type="NCBI Taxonomy" id="1210524"/>
    <lineage>
        <taxon>Bacteria</taxon>
        <taxon>Pseudomonadati</taxon>
        <taxon>Pseudomonadota</taxon>
        <taxon>Alphaproteobacteria</taxon>
        <taxon>Rhodobacterales</taxon>
        <taxon>Roseobacteraceae</taxon>
        <taxon>Thalassococcus</taxon>
    </lineage>
</organism>
<accession>A0ABT4XPD0</accession>
<dbReference type="Pfam" id="PF07330">
    <property type="entry name" value="DUF1467"/>
    <property type="match status" value="1"/>
</dbReference>
<evidence type="ECO:0000256" key="1">
    <source>
        <dbReference type="SAM" id="Phobius"/>
    </source>
</evidence>
<keyword evidence="1" id="KW-1133">Transmembrane helix</keyword>
<feature type="transmembrane region" description="Helical" evidence="1">
    <location>
        <begin position="53"/>
        <end position="78"/>
    </location>
</feature>
<evidence type="ECO:0000313" key="3">
    <source>
        <dbReference type="Proteomes" id="UP001210720"/>
    </source>
</evidence>
<feature type="transmembrane region" description="Helical" evidence="1">
    <location>
        <begin position="7"/>
        <end position="26"/>
    </location>
</feature>
<keyword evidence="3" id="KW-1185">Reference proteome</keyword>
<gene>
    <name evidence="2" type="ORF">PFY00_03630</name>
</gene>
<keyword evidence="1" id="KW-0812">Transmembrane</keyword>
<keyword evidence="1" id="KW-0472">Membrane</keyword>
<dbReference type="EMBL" id="JAQIOY010000001">
    <property type="protein sequence ID" value="MDA7423806.1"/>
    <property type="molecule type" value="Genomic_DNA"/>
</dbReference>
<dbReference type="RefSeq" id="WP_271431140.1">
    <property type="nucleotide sequence ID" value="NZ_JAQIOY010000001.1"/>
</dbReference>
<dbReference type="InterPro" id="IPR009935">
    <property type="entry name" value="DUF1467"/>
</dbReference>
<comment type="caution">
    <text evidence="2">The sequence shown here is derived from an EMBL/GenBank/DDBJ whole genome shotgun (WGS) entry which is preliminary data.</text>
</comment>
<reference evidence="2 3" key="1">
    <citation type="submission" date="2023-01" db="EMBL/GenBank/DDBJ databases">
        <title>Thalassococcus onchidii sp. nov., isolated from a marine invertebrate from the South China Sea.</title>
        <authorList>
            <person name="Xu S."/>
            <person name="Liu Z."/>
            <person name="Xu Y."/>
        </authorList>
    </citation>
    <scope>NUCLEOTIDE SEQUENCE [LARGE SCALE GENOMIC DNA]</scope>
    <source>
        <strain evidence="2 3">KCTC 32084</strain>
    </source>
</reference>
<proteinExistence type="predicted"/>
<sequence>MGITSALVLFAVIWFMTFLVVIPIRLKTQGDVGKVVPGTHAGSPEVHNLKRKAWITTGISVALWIIIATIILTGTITVRDIDRWMFNRMDPIATE</sequence>
<evidence type="ECO:0000313" key="2">
    <source>
        <dbReference type="EMBL" id="MDA7423806.1"/>
    </source>
</evidence>
<name>A0ABT4XPD0_9RHOB</name>
<protein>
    <submittedName>
        <fullName evidence="2">DUF1467 family protein</fullName>
    </submittedName>
</protein>
<dbReference type="Proteomes" id="UP001210720">
    <property type="component" value="Unassembled WGS sequence"/>
</dbReference>